<dbReference type="InterPro" id="IPR001810">
    <property type="entry name" value="F-box_dom"/>
</dbReference>
<organism evidence="2 3">
    <name type="scientific">Rotaria sordida</name>
    <dbReference type="NCBI Taxonomy" id="392033"/>
    <lineage>
        <taxon>Eukaryota</taxon>
        <taxon>Metazoa</taxon>
        <taxon>Spiralia</taxon>
        <taxon>Gnathifera</taxon>
        <taxon>Rotifera</taxon>
        <taxon>Eurotatoria</taxon>
        <taxon>Bdelloidea</taxon>
        <taxon>Philodinida</taxon>
        <taxon>Philodinidae</taxon>
        <taxon>Rotaria</taxon>
    </lineage>
</organism>
<name>A0A815I533_9BILA</name>
<evidence type="ECO:0000313" key="3">
    <source>
        <dbReference type="Proteomes" id="UP000663889"/>
    </source>
</evidence>
<gene>
    <name evidence="2" type="ORF">SEV965_LOCUS29364</name>
</gene>
<comment type="caution">
    <text evidence="2">The sequence shown here is derived from an EMBL/GenBank/DDBJ whole genome shotgun (WGS) entry which is preliminary data.</text>
</comment>
<dbReference type="PROSITE" id="PS50181">
    <property type="entry name" value="FBOX"/>
    <property type="match status" value="1"/>
</dbReference>
<dbReference type="AlphaFoldDB" id="A0A815I533"/>
<reference evidence="2" key="1">
    <citation type="submission" date="2021-02" db="EMBL/GenBank/DDBJ databases">
        <authorList>
            <person name="Nowell W R."/>
        </authorList>
    </citation>
    <scope>NUCLEOTIDE SEQUENCE</scope>
</reference>
<evidence type="ECO:0000313" key="2">
    <source>
        <dbReference type="EMBL" id="CAF1360815.1"/>
    </source>
</evidence>
<protein>
    <recommendedName>
        <fullName evidence="1">F-box domain-containing protein</fullName>
    </recommendedName>
</protein>
<accession>A0A815I533</accession>
<evidence type="ECO:0000259" key="1">
    <source>
        <dbReference type="PROSITE" id="PS50181"/>
    </source>
</evidence>
<dbReference type="Proteomes" id="UP000663889">
    <property type="component" value="Unassembled WGS sequence"/>
</dbReference>
<sequence>MNNSTVGILDLSDEILLTILKNLNNFDVLYSLVDVNKKLNNIACDINFIRDVDLMTLPSNRANDWKTSVILDRVFKRILPRIHEKVEYLTIQGCFLQRLLLTGNYLSLRKLTLIDLEFKMASYVFSENSSFIHTFKHQISDLVVTISDPIQAKSMENLLIDIYSKIFALLTNLKYLDLDVDVDDIYAFRRSLLRDLPSTTCFSSTIVHLRIKMHDFDDCLRLLDGRLSQLHTFIITLDYIYNTWNTNARRALNIKHDSLKIINNLNTLFKLTCFSLCVYFSTNEFDSHVVPLLRRMSNLEKLTLSIRVGERNSFIDGTYLHNYVLSQMPHLHTFTFDIVTDIVRNNQQFKPSSDDIQRTFIEKDYHVDCYVDYDDSNTDRCHVYSLPFNMKHIHDITHSFPGGMFMNVRVLHMFDHSHPFEHDLFARISCSFPLLRNLAVNNLTPQNENRSQQLVKSEETSSIIEYLHLVELNFSCGGTHIDYVEEFLCNLNTRLPCLSKLHVEYEHLVTVTENFTRNTTRMNCAKLKHIDFYHKRGIVPSKNFYLYFPLLYHDNCK</sequence>
<dbReference type="EMBL" id="CAJNOU010002950">
    <property type="protein sequence ID" value="CAF1360815.1"/>
    <property type="molecule type" value="Genomic_DNA"/>
</dbReference>
<proteinExistence type="predicted"/>
<feature type="domain" description="F-box" evidence="1">
    <location>
        <begin position="5"/>
        <end position="52"/>
    </location>
</feature>